<keyword evidence="8" id="KW-0378">Hydrolase</keyword>
<dbReference type="OrthoDB" id="24966at2759"/>
<evidence type="ECO:0000256" key="18">
    <source>
        <dbReference type="ARBA" id="ARBA00044998"/>
    </source>
</evidence>
<evidence type="ECO:0000256" key="4">
    <source>
        <dbReference type="ARBA" id="ARBA00016387"/>
    </source>
</evidence>
<comment type="similarity">
    <text evidence="3">Belongs to the DEAD box helicase family. DEAH subfamily. DDX11/CHL1 sub-subfamily.</text>
</comment>
<dbReference type="PANTHER" id="PTHR11472">
    <property type="entry name" value="DNA REPAIR DEAD HELICASE RAD3/XP-D SUBFAMILY MEMBER"/>
    <property type="match status" value="1"/>
</dbReference>
<protein>
    <recommendedName>
        <fullName evidence="5">ATP-dependent DNA helicase CHL1</fullName>
        <ecNumber evidence="17">5.6.2.3</ecNumber>
    </recommendedName>
    <alternativeName>
        <fullName evidence="4">ATP-dependent DNA helicase chl1</fullName>
    </alternativeName>
    <alternativeName>
        <fullName evidence="16">Chromosome loss protein 1</fullName>
    </alternativeName>
    <alternativeName>
        <fullName evidence="18 19">DNA 5'-3' helicase CHL1</fullName>
    </alternativeName>
</protein>
<keyword evidence="6" id="KW-0479">Metal-binding</keyword>
<dbReference type="InterPro" id="IPR027417">
    <property type="entry name" value="P-loop_NTPase"/>
</dbReference>
<sequence>MNQTNPAPIAFPFPYGNKPWKIQHDFMLNLYECIDAGSVGVFESPTGTGKSLSILCGALKWLHDKTSESLETRIASRVQEKISQLPHAIDDPNEPEWVRQMERSRIEREARFEVEDEVQARKERMERLEVVRKMEKRRIAARPTKQMRCEAKPSKVEQDETDFLVQDYESEDEEAVARAKLLSELRDGDENAESDQETGEIEELKIFYCSRTHSQLSQFVSELKKTEYSETIKSLSLGSRKNLCINEDVLKLSSAPRMNDACLDLQKGKGTTSKCPYLPSEKKELRDFTDLVNASVKDIEELAHLGKSKRVCSYYGARNTIPGSQIVTLPYNMMLQKSTRESLGIKLKGNIVIFDEAHNIIDTITSTYSVTFEKHQSYFQKYSKRLKGKNIVYIKQILIILSALQSQLFETAQMKKAKGSDESKKAAEGESHFKSPSDFVNELRVDHINLFKICNYLEQSKLALKVQGFTEKGSTSATVSTDGDIFVAKHIPALQQFHLLIQALMNVSLQGRVGIILAENDSSSCFKYLLLSPTDVFQEIVSEARSVILAGGTMEPMAEFKSQLLGFLPQENVRMFSCGHIVPATSILTVALPVGASGQPITFTYETRMKDNVIQDLGNTVSALCAVIPHGVVCFFVSYSYMDHVAAKWKASGVLAKIEARKKVFFEPRQARSVESCLNEYSTAIADPNKGVEGGRKTGAILFCVVGGKMSEGINFSDNMARGVVMVGLPYPSKGSPELVEKMRYVDSQVNGITSSEYYENLCMRSLNQSIGRAIRHKDDYAAIYLIDKRFSNSRIREKLPGWIRNASIQDVESLGGAISKTAQFFRNKRISETASIA</sequence>
<evidence type="ECO:0000313" key="24">
    <source>
        <dbReference type="Proteomes" id="UP000320333"/>
    </source>
</evidence>
<dbReference type="SMART" id="SM00488">
    <property type="entry name" value="DEXDc2"/>
    <property type="match status" value="1"/>
</dbReference>
<dbReference type="SMART" id="SM00491">
    <property type="entry name" value="HELICc2"/>
    <property type="match status" value="1"/>
</dbReference>
<organism evidence="23 24">
    <name type="scientific">Chytriomyces confervae</name>
    <dbReference type="NCBI Taxonomy" id="246404"/>
    <lineage>
        <taxon>Eukaryota</taxon>
        <taxon>Fungi</taxon>
        <taxon>Fungi incertae sedis</taxon>
        <taxon>Chytridiomycota</taxon>
        <taxon>Chytridiomycota incertae sedis</taxon>
        <taxon>Chytridiomycetes</taxon>
        <taxon>Chytridiales</taxon>
        <taxon>Chytriomycetaceae</taxon>
        <taxon>Chytriomyces</taxon>
    </lineage>
</organism>
<dbReference type="Proteomes" id="UP000320333">
    <property type="component" value="Unassembled WGS sequence"/>
</dbReference>
<evidence type="ECO:0000256" key="14">
    <source>
        <dbReference type="ARBA" id="ARBA00023242"/>
    </source>
</evidence>
<keyword evidence="15" id="KW-0131">Cell cycle</keyword>
<name>A0A507FI29_9FUNG</name>
<dbReference type="GO" id="GO:0003677">
    <property type="term" value="F:DNA binding"/>
    <property type="evidence" value="ECO:0007669"/>
    <property type="project" value="InterPro"/>
</dbReference>
<keyword evidence="24" id="KW-1185">Reference proteome</keyword>
<keyword evidence="11" id="KW-0408">Iron</keyword>
<evidence type="ECO:0000256" key="11">
    <source>
        <dbReference type="ARBA" id="ARBA00023004"/>
    </source>
</evidence>
<dbReference type="SUPFAM" id="SSF52540">
    <property type="entry name" value="P-loop containing nucleoside triphosphate hydrolases"/>
    <property type="match status" value="1"/>
</dbReference>
<evidence type="ECO:0000256" key="20">
    <source>
        <dbReference type="ARBA" id="ARBA00045702"/>
    </source>
</evidence>
<evidence type="ECO:0000256" key="6">
    <source>
        <dbReference type="ARBA" id="ARBA00022723"/>
    </source>
</evidence>
<dbReference type="STRING" id="246404.A0A507FI29"/>
<evidence type="ECO:0000256" key="5">
    <source>
        <dbReference type="ARBA" id="ARBA00017386"/>
    </source>
</evidence>
<evidence type="ECO:0000256" key="7">
    <source>
        <dbReference type="ARBA" id="ARBA00022741"/>
    </source>
</evidence>
<keyword evidence="14" id="KW-0539">Nucleus</keyword>
<dbReference type="CDD" id="cd18788">
    <property type="entry name" value="SF2_C_XPD"/>
    <property type="match status" value="1"/>
</dbReference>
<evidence type="ECO:0000256" key="8">
    <source>
        <dbReference type="ARBA" id="ARBA00022801"/>
    </source>
</evidence>
<dbReference type="InterPro" id="IPR006554">
    <property type="entry name" value="Helicase-like_DEXD_c2"/>
</dbReference>
<dbReference type="EC" id="5.6.2.3" evidence="17"/>
<dbReference type="GO" id="GO:0005524">
    <property type="term" value="F:ATP binding"/>
    <property type="evidence" value="ECO:0007669"/>
    <property type="project" value="UniProtKB-KW"/>
</dbReference>
<evidence type="ECO:0000256" key="3">
    <source>
        <dbReference type="ARBA" id="ARBA00008435"/>
    </source>
</evidence>
<proteinExistence type="inferred from homology"/>
<evidence type="ECO:0000256" key="1">
    <source>
        <dbReference type="ARBA" id="ARBA00001966"/>
    </source>
</evidence>
<accession>A0A507FI29</accession>
<evidence type="ECO:0000256" key="2">
    <source>
        <dbReference type="ARBA" id="ARBA00004123"/>
    </source>
</evidence>
<dbReference type="NCBIfam" id="TIGR00604">
    <property type="entry name" value="rad3"/>
    <property type="match status" value="1"/>
</dbReference>
<dbReference type="GO" id="GO:0043139">
    <property type="term" value="F:5'-3' DNA helicase activity"/>
    <property type="evidence" value="ECO:0007669"/>
    <property type="project" value="UniProtKB-EC"/>
</dbReference>
<comment type="function">
    <text evidence="20">ATP-dependent DNA helicase important for chromosome transmission and normal cell cycle progression in G(2)/M. May have a role in changing DNA topology to allow the loading of proteins involved in maintaining sister chromatid cohesion in the vicinity of the centromeres. Has a specific role in chromosome segregation during meiosis II.</text>
</comment>
<comment type="subcellular location">
    <subcellularLocation>
        <location evidence="2">Nucleus</location>
    </subcellularLocation>
</comment>
<dbReference type="GO" id="GO:0051536">
    <property type="term" value="F:iron-sulfur cluster binding"/>
    <property type="evidence" value="ECO:0007669"/>
    <property type="project" value="UniProtKB-KW"/>
</dbReference>
<dbReference type="GO" id="GO:0016818">
    <property type="term" value="F:hydrolase activity, acting on acid anhydrides, in phosphorus-containing anhydrides"/>
    <property type="evidence" value="ECO:0007669"/>
    <property type="project" value="InterPro"/>
</dbReference>
<evidence type="ECO:0000259" key="22">
    <source>
        <dbReference type="PROSITE" id="PS51193"/>
    </source>
</evidence>
<dbReference type="InterPro" id="IPR045028">
    <property type="entry name" value="DinG/Rad3-like"/>
</dbReference>
<dbReference type="EMBL" id="QEAP01000058">
    <property type="protein sequence ID" value="TPX76091.1"/>
    <property type="molecule type" value="Genomic_DNA"/>
</dbReference>
<keyword evidence="12" id="KW-0411">Iron-sulfur</keyword>
<dbReference type="InterPro" id="IPR014013">
    <property type="entry name" value="Helic_SF1/SF2_ATP-bd_DinG/Rad3"/>
</dbReference>
<evidence type="ECO:0000313" key="23">
    <source>
        <dbReference type="EMBL" id="TPX76091.1"/>
    </source>
</evidence>
<gene>
    <name evidence="23" type="ORF">CcCBS67573_g02631</name>
</gene>
<dbReference type="Pfam" id="PF06733">
    <property type="entry name" value="DEAD_2"/>
    <property type="match status" value="1"/>
</dbReference>
<keyword evidence="9" id="KW-0347">Helicase</keyword>
<dbReference type="GO" id="GO:0006139">
    <property type="term" value="P:nucleobase-containing compound metabolic process"/>
    <property type="evidence" value="ECO:0007669"/>
    <property type="project" value="InterPro"/>
</dbReference>
<keyword evidence="13" id="KW-0413">Isomerase</keyword>
<dbReference type="GO" id="GO:0005634">
    <property type="term" value="C:nucleus"/>
    <property type="evidence" value="ECO:0007669"/>
    <property type="project" value="UniProtKB-SubCell"/>
</dbReference>
<evidence type="ECO:0000256" key="21">
    <source>
        <dbReference type="ARBA" id="ARBA00048954"/>
    </source>
</evidence>
<dbReference type="InterPro" id="IPR006555">
    <property type="entry name" value="ATP-dep_Helicase_C"/>
</dbReference>
<dbReference type="InterPro" id="IPR010614">
    <property type="entry name" value="RAD3-like_helicase_DEAD"/>
</dbReference>
<comment type="caution">
    <text evidence="23">The sequence shown here is derived from an EMBL/GenBank/DDBJ whole genome shotgun (WGS) entry which is preliminary data.</text>
</comment>
<dbReference type="AlphaFoldDB" id="A0A507FI29"/>
<feature type="domain" description="Helicase ATP-binding" evidence="22">
    <location>
        <begin position="9"/>
        <end position="403"/>
    </location>
</feature>
<reference evidence="23 24" key="1">
    <citation type="journal article" date="2019" name="Sci. Rep.">
        <title>Comparative genomics of chytrid fungi reveal insights into the obligate biotrophic and pathogenic lifestyle of Synchytrium endobioticum.</title>
        <authorList>
            <person name="van de Vossenberg B.T.L.H."/>
            <person name="Warris S."/>
            <person name="Nguyen H.D.T."/>
            <person name="van Gent-Pelzer M.P.E."/>
            <person name="Joly D.L."/>
            <person name="van de Geest H.C."/>
            <person name="Bonants P.J.M."/>
            <person name="Smith D.S."/>
            <person name="Levesque C.A."/>
            <person name="van der Lee T.A.J."/>
        </authorList>
    </citation>
    <scope>NUCLEOTIDE SEQUENCE [LARGE SCALE GENOMIC DNA]</scope>
    <source>
        <strain evidence="23 24">CBS 675.73</strain>
    </source>
</reference>
<dbReference type="PANTHER" id="PTHR11472:SF41">
    <property type="entry name" value="ATP-DEPENDENT DNA HELICASE DDX11-RELATED"/>
    <property type="match status" value="1"/>
</dbReference>
<evidence type="ECO:0000256" key="16">
    <source>
        <dbReference type="ARBA" id="ARBA00029709"/>
    </source>
</evidence>
<evidence type="ECO:0000256" key="17">
    <source>
        <dbReference type="ARBA" id="ARBA00044969"/>
    </source>
</evidence>
<evidence type="ECO:0000256" key="10">
    <source>
        <dbReference type="ARBA" id="ARBA00022840"/>
    </source>
</evidence>
<dbReference type="PROSITE" id="PS51193">
    <property type="entry name" value="HELICASE_ATP_BIND_2"/>
    <property type="match status" value="1"/>
</dbReference>
<evidence type="ECO:0000256" key="12">
    <source>
        <dbReference type="ARBA" id="ARBA00023014"/>
    </source>
</evidence>
<dbReference type="GO" id="GO:0046872">
    <property type="term" value="F:metal ion binding"/>
    <property type="evidence" value="ECO:0007669"/>
    <property type="project" value="UniProtKB-KW"/>
</dbReference>
<dbReference type="Gene3D" id="3.40.50.300">
    <property type="entry name" value="P-loop containing nucleotide triphosphate hydrolases"/>
    <property type="match status" value="3"/>
</dbReference>
<dbReference type="Pfam" id="PF13307">
    <property type="entry name" value="Helicase_C_2"/>
    <property type="match status" value="1"/>
</dbReference>
<keyword evidence="7" id="KW-0547">Nucleotide-binding</keyword>
<comment type="cofactor">
    <cofactor evidence="1">
        <name>[4Fe-4S] cluster</name>
        <dbReference type="ChEBI" id="CHEBI:49883"/>
    </cofactor>
</comment>
<evidence type="ECO:0000256" key="9">
    <source>
        <dbReference type="ARBA" id="ARBA00022806"/>
    </source>
</evidence>
<dbReference type="GO" id="GO:0034085">
    <property type="term" value="P:establishment of sister chromatid cohesion"/>
    <property type="evidence" value="ECO:0007669"/>
    <property type="project" value="TreeGrafter"/>
</dbReference>
<comment type="catalytic activity">
    <reaction evidence="21">
        <text>ATP + H2O = ADP + phosphate + H(+)</text>
        <dbReference type="Rhea" id="RHEA:13065"/>
        <dbReference type="ChEBI" id="CHEBI:15377"/>
        <dbReference type="ChEBI" id="CHEBI:15378"/>
        <dbReference type="ChEBI" id="CHEBI:30616"/>
        <dbReference type="ChEBI" id="CHEBI:43474"/>
        <dbReference type="ChEBI" id="CHEBI:456216"/>
        <dbReference type="EC" id="5.6.2.3"/>
    </reaction>
</comment>
<dbReference type="InterPro" id="IPR013020">
    <property type="entry name" value="Rad3/Chl1-like"/>
</dbReference>
<keyword evidence="10" id="KW-0067">ATP-binding</keyword>
<evidence type="ECO:0000256" key="15">
    <source>
        <dbReference type="ARBA" id="ARBA00023306"/>
    </source>
</evidence>
<dbReference type="FunFam" id="3.40.50.300:FF:001372">
    <property type="entry name" value="ATP-dependent DNA helicase chl1"/>
    <property type="match status" value="1"/>
</dbReference>
<evidence type="ECO:0000256" key="13">
    <source>
        <dbReference type="ARBA" id="ARBA00023235"/>
    </source>
</evidence>
<evidence type="ECO:0000256" key="19">
    <source>
        <dbReference type="ARBA" id="ARBA00045008"/>
    </source>
</evidence>